<gene>
    <name evidence="1" type="ORF">PAXRUDRAFT_131650</name>
</gene>
<feature type="non-terminal residue" evidence="1">
    <location>
        <position position="1"/>
    </location>
</feature>
<evidence type="ECO:0000313" key="1">
    <source>
        <dbReference type="EMBL" id="KIK99615.1"/>
    </source>
</evidence>
<dbReference type="EMBL" id="KN824854">
    <property type="protein sequence ID" value="KIK99615.1"/>
    <property type="molecule type" value="Genomic_DNA"/>
</dbReference>
<dbReference type="Proteomes" id="UP000054538">
    <property type="component" value="Unassembled WGS sequence"/>
</dbReference>
<protein>
    <submittedName>
        <fullName evidence="1">Uncharacterized protein</fullName>
    </submittedName>
</protein>
<name>A0A0D0ECM2_9AGAM</name>
<dbReference type="AlphaFoldDB" id="A0A0D0ECM2"/>
<proteinExistence type="predicted"/>
<organism evidence="1 2">
    <name type="scientific">Paxillus rubicundulus Ve08.2h10</name>
    <dbReference type="NCBI Taxonomy" id="930991"/>
    <lineage>
        <taxon>Eukaryota</taxon>
        <taxon>Fungi</taxon>
        <taxon>Dikarya</taxon>
        <taxon>Basidiomycota</taxon>
        <taxon>Agaricomycotina</taxon>
        <taxon>Agaricomycetes</taxon>
        <taxon>Agaricomycetidae</taxon>
        <taxon>Boletales</taxon>
        <taxon>Paxilineae</taxon>
        <taxon>Paxillaceae</taxon>
        <taxon>Paxillus</taxon>
    </lineage>
</organism>
<dbReference type="HOGENOM" id="CLU_006344_6_3_1"/>
<reference evidence="2" key="2">
    <citation type="submission" date="2015-01" db="EMBL/GenBank/DDBJ databases">
        <title>Evolutionary Origins and Diversification of the Mycorrhizal Mutualists.</title>
        <authorList>
            <consortium name="DOE Joint Genome Institute"/>
            <consortium name="Mycorrhizal Genomics Consortium"/>
            <person name="Kohler A."/>
            <person name="Kuo A."/>
            <person name="Nagy L.G."/>
            <person name="Floudas D."/>
            <person name="Copeland A."/>
            <person name="Barry K.W."/>
            <person name="Cichocki N."/>
            <person name="Veneault-Fourrey C."/>
            <person name="LaButti K."/>
            <person name="Lindquist E.A."/>
            <person name="Lipzen A."/>
            <person name="Lundell T."/>
            <person name="Morin E."/>
            <person name="Murat C."/>
            <person name="Riley R."/>
            <person name="Ohm R."/>
            <person name="Sun H."/>
            <person name="Tunlid A."/>
            <person name="Henrissat B."/>
            <person name="Grigoriev I.V."/>
            <person name="Hibbett D.S."/>
            <person name="Martin F."/>
        </authorList>
    </citation>
    <scope>NUCLEOTIDE SEQUENCE [LARGE SCALE GENOMIC DNA]</scope>
    <source>
        <strain evidence="2">Ve08.2h10</strain>
    </source>
</reference>
<dbReference type="InParanoid" id="A0A0D0ECM2"/>
<evidence type="ECO:0000313" key="2">
    <source>
        <dbReference type="Proteomes" id="UP000054538"/>
    </source>
</evidence>
<keyword evidence="2" id="KW-1185">Reference proteome</keyword>
<dbReference type="OrthoDB" id="3246013at2759"/>
<reference evidence="1 2" key="1">
    <citation type="submission" date="2014-04" db="EMBL/GenBank/DDBJ databases">
        <authorList>
            <consortium name="DOE Joint Genome Institute"/>
            <person name="Kuo A."/>
            <person name="Kohler A."/>
            <person name="Jargeat P."/>
            <person name="Nagy L.G."/>
            <person name="Floudas D."/>
            <person name="Copeland A."/>
            <person name="Barry K.W."/>
            <person name="Cichocki N."/>
            <person name="Veneault-Fourrey C."/>
            <person name="LaButti K."/>
            <person name="Lindquist E.A."/>
            <person name="Lipzen A."/>
            <person name="Lundell T."/>
            <person name="Morin E."/>
            <person name="Murat C."/>
            <person name="Sun H."/>
            <person name="Tunlid A."/>
            <person name="Henrissat B."/>
            <person name="Grigoriev I.V."/>
            <person name="Hibbett D.S."/>
            <person name="Martin F."/>
            <person name="Nordberg H.P."/>
            <person name="Cantor M.N."/>
            <person name="Hua S.X."/>
        </authorList>
    </citation>
    <scope>NUCLEOTIDE SEQUENCE [LARGE SCALE GENOMIC DNA]</scope>
    <source>
        <strain evidence="1 2">Ve08.2h10</strain>
    </source>
</reference>
<accession>A0A0D0ECM2</accession>
<sequence>YREVSRTHKIVTTFSLVHQHAVKHCPSLVHLFGAPNGLCSSITKSKHIHAVKKPYQHTNKFRALGQMWVINQCLDKIAAAHANFSNHGMLKGSVLLETLGLIGMVSHSFDVSPH</sequence>